<protein>
    <submittedName>
        <fullName evidence="2">Uu.00g057520.m01.CDS01</fullName>
    </submittedName>
</protein>
<gene>
    <name evidence="2" type="ORF">KHLLAP_LOCUS10320</name>
</gene>
<name>A0AAI8VSV5_9PEZI</name>
<proteinExistence type="predicted"/>
<dbReference type="SUPFAM" id="SSF56112">
    <property type="entry name" value="Protein kinase-like (PK-like)"/>
    <property type="match status" value="1"/>
</dbReference>
<dbReference type="EMBL" id="CAUWAG010000013">
    <property type="protein sequence ID" value="CAJ2509852.1"/>
    <property type="molecule type" value="Genomic_DNA"/>
</dbReference>
<evidence type="ECO:0000313" key="2">
    <source>
        <dbReference type="EMBL" id="CAJ2509852.1"/>
    </source>
</evidence>
<organism evidence="2 3">
    <name type="scientific">Anthostomella pinea</name>
    <dbReference type="NCBI Taxonomy" id="933095"/>
    <lineage>
        <taxon>Eukaryota</taxon>
        <taxon>Fungi</taxon>
        <taxon>Dikarya</taxon>
        <taxon>Ascomycota</taxon>
        <taxon>Pezizomycotina</taxon>
        <taxon>Sordariomycetes</taxon>
        <taxon>Xylariomycetidae</taxon>
        <taxon>Xylariales</taxon>
        <taxon>Xylariaceae</taxon>
        <taxon>Anthostomella</taxon>
    </lineage>
</organism>
<dbReference type="AlphaFoldDB" id="A0AAI8VSV5"/>
<accession>A0AAI8VSV5</accession>
<dbReference type="InterPro" id="IPR011009">
    <property type="entry name" value="Kinase-like_dom_sf"/>
</dbReference>
<reference evidence="2" key="1">
    <citation type="submission" date="2023-10" db="EMBL/GenBank/DDBJ databases">
        <authorList>
            <person name="Hackl T."/>
        </authorList>
    </citation>
    <scope>NUCLEOTIDE SEQUENCE</scope>
</reference>
<evidence type="ECO:0000313" key="3">
    <source>
        <dbReference type="Proteomes" id="UP001295740"/>
    </source>
</evidence>
<evidence type="ECO:0000256" key="1">
    <source>
        <dbReference type="SAM" id="MobiDB-lite"/>
    </source>
</evidence>
<dbReference type="Gene3D" id="1.10.510.10">
    <property type="entry name" value="Transferase(Phosphotransferase) domain 1"/>
    <property type="match status" value="1"/>
</dbReference>
<keyword evidence="3" id="KW-1185">Reference proteome</keyword>
<feature type="compositionally biased region" description="Polar residues" evidence="1">
    <location>
        <begin position="1"/>
        <end position="17"/>
    </location>
</feature>
<comment type="caution">
    <text evidence="2">The sequence shown here is derived from an EMBL/GenBank/DDBJ whole genome shotgun (WGS) entry which is preliminary data.</text>
</comment>
<feature type="region of interest" description="Disordered" evidence="1">
    <location>
        <begin position="1"/>
        <end position="20"/>
    </location>
</feature>
<sequence>MACPPNGNNDTPIQLETTRPVAPGEPSFTHNDLHLSNVMVCNRGDGCSEHNLIPSIKFIDFGYSKALEPDEENMDPYQCAEIMLDLIEHSEIHVGKHVPYKGVTKTKAFEILPAPHGNGDAYPSLDPDLESAARTADAYNVKDNEAAETDEAMEQLMNKLLFEPPEMPQPSQSSKWKQS</sequence>
<dbReference type="Proteomes" id="UP001295740">
    <property type="component" value="Unassembled WGS sequence"/>
</dbReference>